<reference evidence="1 2" key="1">
    <citation type="submission" date="2016-03" db="EMBL/GenBank/DDBJ databases">
        <title>EvidentialGene: Evidence-directed Construction of Genes on Genomes.</title>
        <authorList>
            <person name="Gilbert D.G."/>
            <person name="Choi J.-H."/>
            <person name="Mockaitis K."/>
            <person name="Colbourne J."/>
            <person name="Pfrender M."/>
        </authorList>
    </citation>
    <scope>NUCLEOTIDE SEQUENCE [LARGE SCALE GENOMIC DNA]</scope>
    <source>
        <strain evidence="1 2">Xinb3</strain>
        <tissue evidence="1">Complete organism</tissue>
    </source>
</reference>
<dbReference type="Proteomes" id="UP000076858">
    <property type="component" value="Unassembled WGS sequence"/>
</dbReference>
<evidence type="ECO:0000313" key="1">
    <source>
        <dbReference type="EMBL" id="KZS20733.1"/>
    </source>
</evidence>
<organism evidence="1 2">
    <name type="scientific">Daphnia magna</name>
    <dbReference type="NCBI Taxonomy" id="35525"/>
    <lineage>
        <taxon>Eukaryota</taxon>
        <taxon>Metazoa</taxon>
        <taxon>Ecdysozoa</taxon>
        <taxon>Arthropoda</taxon>
        <taxon>Crustacea</taxon>
        <taxon>Branchiopoda</taxon>
        <taxon>Diplostraca</taxon>
        <taxon>Cladocera</taxon>
        <taxon>Anomopoda</taxon>
        <taxon>Daphniidae</taxon>
        <taxon>Daphnia</taxon>
    </lineage>
</organism>
<keyword evidence="2" id="KW-1185">Reference proteome</keyword>
<comment type="caution">
    <text evidence="1">The sequence shown here is derived from an EMBL/GenBank/DDBJ whole genome shotgun (WGS) entry which is preliminary data.</text>
</comment>
<dbReference type="AlphaFoldDB" id="A0A162RRW9"/>
<accession>A0A162RRW9</accession>
<proteinExistence type="predicted"/>
<evidence type="ECO:0000313" key="2">
    <source>
        <dbReference type="Proteomes" id="UP000076858"/>
    </source>
</evidence>
<dbReference type="EMBL" id="LRGB01000115">
    <property type="protein sequence ID" value="KZS20733.1"/>
    <property type="molecule type" value="Genomic_DNA"/>
</dbReference>
<name>A0A162RRW9_9CRUS</name>
<gene>
    <name evidence="1" type="ORF">APZ42_012410</name>
</gene>
<sequence>MLYIHEAKLISWRGASKPEHAIPLDLDDVVACSSSAQSLSGPTANKLSAKLHQMVFKKSVSAIIRVMATNASFQQ</sequence>
<protein>
    <submittedName>
        <fullName evidence="1">Uncharacterized protein</fullName>
    </submittedName>
</protein>